<reference evidence="3" key="1">
    <citation type="submission" date="2022-06" db="EMBL/GenBank/DDBJ databases">
        <title>Draft genome sequence of Streptomyces sp. RB6PN25 isolated from peat swamp forest in Thailand.</title>
        <authorList>
            <person name="Duangmal K."/>
            <person name="Klaysubun C."/>
        </authorList>
    </citation>
    <scope>NUCLEOTIDE SEQUENCE</scope>
    <source>
        <strain evidence="3">RB6PN25</strain>
    </source>
</reference>
<sequence length="185" mass="19113">MGFPASGAGGTGNGPERSEPPVGGIVVGALLVLAVVIGGIVWLGHDAGTGPGPTGHGPPPSSSATPPPYVALKPGTCFDTPGLNSHVARETVRPCTAPHDAEVISDETLTGSFATEKQLQVKVLALCDPDTRQRMRSIPENGRSYYAYAIYPSLSTYQVQGEDTVSCALTLSNSTDGKQLTDRLP</sequence>
<accession>A0ABT1PUY2</accession>
<keyword evidence="2" id="KW-0472">Membrane</keyword>
<dbReference type="Proteomes" id="UP001057702">
    <property type="component" value="Unassembled WGS sequence"/>
</dbReference>
<protein>
    <recommendedName>
        <fullName evidence="5">Septum formation-related domain-containing protein</fullName>
    </recommendedName>
</protein>
<evidence type="ECO:0000313" key="3">
    <source>
        <dbReference type="EMBL" id="MCQ4081484.1"/>
    </source>
</evidence>
<proteinExistence type="predicted"/>
<keyword evidence="2" id="KW-0812">Transmembrane</keyword>
<evidence type="ECO:0008006" key="5">
    <source>
        <dbReference type="Google" id="ProtNLM"/>
    </source>
</evidence>
<comment type="caution">
    <text evidence="3">The sequence shown here is derived from an EMBL/GenBank/DDBJ whole genome shotgun (WGS) entry which is preliminary data.</text>
</comment>
<organism evidence="3 4">
    <name type="scientific">Streptomyces humicola</name>
    <dbReference type="NCBI Taxonomy" id="2953240"/>
    <lineage>
        <taxon>Bacteria</taxon>
        <taxon>Bacillati</taxon>
        <taxon>Actinomycetota</taxon>
        <taxon>Actinomycetes</taxon>
        <taxon>Kitasatosporales</taxon>
        <taxon>Streptomycetaceae</taxon>
        <taxon>Streptomyces</taxon>
    </lineage>
</organism>
<evidence type="ECO:0000256" key="2">
    <source>
        <dbReference type="SAM" id="Phobius"/>
    </source>
</evidence>
<name>A0ABT1PUY2_9ACTN</name>
<keyword evidence="4" id="KW-1185">Reference proteome</keyword>
<feature type="transmembrane region" description="Helical" evidence="2">
    <location>
        <begin position="22"/>
        <end position="43"/>
    </location>
</feature>
<gene>
    <name evidence="3" type="ORF">NGB36_12955</name>
</gene>
<evidence type="ECO:0000313" key="4">
    <source>
        <dbReference type="Proteomes" id="UP001057702"/>
    </source>
</evidence>
<dbReference type="EMBL" id="JANFNG010000008">
    <property type="protein sequence ID" value="MCQ4081484.1"/>
    <property type="molecule type" value="Genomic_DNA"/>
</dbReference>
<dbReference type="RefSeq" id="WP_255920392.1">
    <property type="nucleotide sequence ID" value="NZ_JANFNG010000008.1"/>
</dbReference>
<evidence type="ECO:0000256" key="1">
    <source>
        <dbReference type="SAM" id="MobiDB-lite"/>
    </source>
</evidence>
<keyword evidence="2" id="KW-1133">Transmembrane helix</keyword>
<feature type="region of interest" description="Disordered" evidence="1">
    <location>
        <begin position="1"/>
        <end position="20"/>
    </location>
</feature>